<evidence type="ECO:0000259" key="5">
    <source>
        <dbReference type="PROSITE" id="PS50102"/>
    </source>
</evidence>
<evidence type="ECO:0000313" key="7">
    <source>
        <dbReference type="Proteomes" id="UP000242180"/>
    </source>
</evidence>
<evidence type="ECO:0000256" key="4">
    <source>
        <dbReference type="SAM" id="MobiDB-lite"/>
    </source>
</evidence>
<dbReference type="Pfam" id="PF14327">
    <property type="entry name" value="CSTF2_hinge"/>
    <property type="match status" value="1"/>
</dbReference>
<dbReference type="InterPro" id="IPR035979">
    <property type="entry name" value="RBD_domain_sf"/>
</dbReference>
<keyword evidence="2" id="KW-0539">Nucleus</keyword>
<dbReference type="GO" id="GO:0003729">
    <property type="term" value="F:mRNA binding"/>
    <property type="evidence" value="ECO:0007669"/>
    <property type="project" value="TreeGrafter"/>
</dbReference>
<dbReference type="PROSITE" id="PS50102">
    <property type="entry name" value="RRM"/>
    <property type="match status" value="1"/>
</dbReference>
<feature type="compositionally biased region" description="Pro residues" evidence="4">
    <location>
        <begin position="234"/>
        <end position="244"/>
    </location>
</feature>
<gene>
    <name evidence="6" type="ORF">BCR43DRAFT_459743</name>
</gene>
<feature type="compositionally biased region" description="Pro residues" evidence="4">
    <location>
        <begin position="108"/>
        <end position="118"/>
    </location>
</feature>
<comment type="subcellular location">
    <subcellularLocation>
        <location evidence="1">Nucleus</location>
    </subcellularLocation>
</comment>
<feature type="compositionally biased region" description="Pro residues" evidence="4">
    <location>
        <begin position="127"/>
        <end position="144"/>
    </location>
</feature>
<reference evidence="6 7" key="1">
    <citation type="submission" date="2016-07" db="EMBL/GenBank/DDBJ databases">
        <title>Pervasive Adenine N6-methylation of Active Genes in Fungi.</title>
        <authorList>
            <consortium name="DOE Joint Genome Institute"/>
            <person name="Mondo S.J."/>
            <person name="Dannebaum R.O."/>
            <person name="Kuo R.C."/>
            <person name="Labutti K."/>
            <person name="Haridas S."/>
            <person name="Kuo A."/>
            <person name="Salamov A."/>
            <person name="Ahrendt S.R."/>
            <person name="Lipzen A."/>
            <person name="Sullivan W."/>
            <person name="Andreopoulos W.B."/>
            <person name="Clum A."/>
            <person name="Lindquist E."/>
            <person name="Daum C."/>
            <person name="Ramamoorthy G.K."/>
            <person name="Gryganskyi A."/>
            <person name="Culley D."/>
            <person name="Magnuson J.K."/>
            <person name="James T.Y."/>
            <person name="O'Malley M.A."/>
            <person name="Stajich J.E."/>
            <person name="Spatafora J.W."/>
            <person name="Visel A."/>
            <person name="Grigoriev I.V."/>
        </authorList>
    </citation>
    <scope>NUCLEOTIDE SEQUENCE [LARGE SCALE GENOMIC DNA]</scope>
    <source>
        <strain evidence="6 7">NRRL 2496</strain>
    </source>
</reference>
<accession>A0A1X2HAW9</accession>
<dbReference type="GO" id="GO:0005847">
    <property type="term" value="C:mRNA cleavage and polyadenylation specificity factor complex"/>
    <property type="evidence" value="ECO:0007669"/>
    <property type="project" value="TreeGrafter"/>
</dbReference>
<proteinExistence type="predicted"/>
<protein>
    <recommendedName>
        <fullName evidence="5">RRM domain-containing protein</fullName>
    </recommendedName>
</protein>
<dbReference type="Gene3D" id="1.25.40.630">
    <property type="match status" value="1"/>
</dbReference>
<feature type="compositionally biased region" description="Pro residues" evidence="4">
    <location>
        <begin position="267"/>
        <end position="277"/>
    </location>
</feature>
<dbReference type="Pfam" id="PF00076">
    <property type="entry name" value="RRM_1"/>
    <property type="match status" value="1"/>
</dbReference>
<dbReference type="CDD" id="cd12398">
    <property type="entry name" value="RRM_CSTF2_RNA15_like"/>
    <property type="match status" value="1"/>
</dbReference>
<feature type="region of interest" description="Disordered" evidence="4">
    <location>
        <begin position="218"/>
        <end position="289"/>
    </location>
</feature>
<evidence type="ECO:0000256" key="1">
    <source>
        <dbReference type="ARBA" id="ARBA00004123"/>
    </source>
</evidence>
<dbReference type="InterPro" id="IPR026896">
    <property type="entry name" value="CSTF_C"/>
</dbReference>
<dbReference type="SUPFAM" id="SSF54928">
    <property type="entry name" value="RNA-binding domain, RBD"/>
    <property type="match status" value="1"/>
</dbReference>
<comment type="caution">
    <text evidence="6">The sequence shown here is derived from an EMBL/GenBank/DDBJ whole genome shotgun (WGS) entry which is preliminary data.</text>
</comment>
<evidence type="ECO:0000256" key="3">
    <source>
        <dbReference type="PROSITE-ProRule" id="PRU00176"/>
    </source>
</evidence>
<dbReference type="OMA" id="CEPEDAP"/>
<dbReference type="OrthoDB" id="272703at2759"/>
<dbReference type="InterPro" id="IPR000504">
    <property type="entry name" value="RRM_dom"/>
</dbReference>
<dbReference type="PANTHER" id="PTHR45735:SF2">
    <property type="entry name" value="CLEAVAGE STIMULATION FACTOR SUBUNIT 2"/>
    <property type="match status" value="1"/>
</dbReference>
<sequence>MSHSQQASRGSRVVFVGNIPFELTEEQLTDIFKEVGPVASFRLLFDRETKKPKGYGFCEYYDAETAASAVRNLNEYDIGGRQLRVDYAAMDPQVENARQQGRHHQARGPPPARPPPPMQQQQQMPPQHMPPPMAPPQQQPPPMAGVPNSSVDDISKVLASMNHNDLFELMSSMKQLSFEKPGFARQLLTEQPQVAYAIFQAMLMMNIVDPNIMARIMSNPPPNAAPSPMAAQPPQMPPQQPTPQPQQQHSPMPMQPPPQQVYQGTPPQQPPTMPSPQAPAGADAAQEQQKALLRQVLQLTDEQINALPPVHRDQIRQLKTQLVMQQQPTM</sequence>
<evidence type="ECO:0000256" key="2">
    <source>
        <dbReference type="ARBA" id="ARBA00023242"/>
    </source>
</evidence>
<keyword evidence="3" id="KW-0694">RNA-binding</keyword>
<dbReference type="InterPro" id="IPR025742">
    <property type="entry name" value="CSTF2_hinge"/>
</dbReference>
<dbReference type="InterPro" id="IPR012677">
    <property type="entry name" value="Nucleotide-bd_a/b_plait_sf"/>
</dbReference>
<dbReference type="InParanoid" id="A0A1X2HAW9"/>
<dbReference type="Gene3D" id="1.10.20.70">
    <property type="entry name" value="Transcription termination and cleavage factor, C-terminal domain"/>
    <property type="match status" value="1"/>
</dbReference>
<evidence type="ECO:0000313" key="6">
    <source>
        <dbReference type="EMBL" id="ORY95821.1"/>
    </source>
</evidence>
<keyword evidence="7" id="KW-1185">Reference proteome</keyword>
<dbReference type="Gene3D" id="3.30.70.330">
    <property type="match status" value="1"/>
</dbReference>
<dbReference type="GO" id="GO:0031124">
    <property type="term" value="P:mRNA 3'-end processing"/>
    <property type="evidence" value="ECO:0007669"/>
    <property type="project" value="InterPro"/>
</dbReference>
<name>A0A1X2HAW9_SYNRA</name>
<dbReference type="FunCoup" id="A0A1X2HAW9">
    <property type="interactions" value="344"/>
</dbReference>
<dbReference type="STRING" id="13706.A0A1X2HAW9"/>
<organism evidence="6 7">
    <name type="scientific">Syncephalastrum racemosum</name>
    <name type="common">Filamentous fungus</name>
    <dbReference type="NCBI Taxonomy" id="13706"/>
    <lineage>
        <taxon>Eukaryota</taxon>
        <taxon>Fungi</taxon>
        <taxon>Fungi incertae sedis</taxon>
        <taxon>Mucoromycota</taxon>
        <taxon>Mucoromycotina</taxon>
        <taxon>Mucoromycetes</taxon>
        <taxon>Mucorales</taxon>
        <taxon>Syncephalastraceae</taxon>
        <taxon>Syncephalastrum</taxon>
    </lineage>
</organism>
<dbReference type="SMART" id="SM00360">
    <property type="entry name" value="RRM"/>
    <property type="match status" value="1"/>
</dbReference>
<dbReference type="InterPro" id="IPR038192">
    <property type="entry name" value="CSTF_C_sf"/>
</dbReference>
<dbReference type="AlphaFoldDB" id="A0A1X2HAW9"/>
<dbReference type="Proteomes" id="UP000242180">
    <property type="component" value="Unassembled WGS sequence"/>
</dbReference>
<dbReference type="PANTHER" id="PTHR45735">
    <property type="entry name" value="CLEAVAGE STIMULATION FACTOR SUBUNIT 2"/>
    <property type="match status" value="1"/>
</dbReference>
<feature type="region of interest" description="Disordered" evidence="4">
    <location>
        <begin position="95"/>
        <end position="150"/>
    </location>
</feature>
<dbReference type="EMBL" id="MCGN01000006">
    <property type="protein sequence ID" value="ORY95821.1"/>
    <property type="molecule type" value="Genomic_DNA"/>
</dbReference>
<dbReference type="Pfam" id="PF14304">
    <property type="entry name" value="CSTF_C"/>
    <property type="match status" value="1"/>
</dbReference>
<feature type="domain" description="RRM" evidence="5">
    <location>
        <begin position="12"/>
        <end position="90"/>
    </location>
</feature>